<evidence type="ECO:0000256" key="4">
    <source>
        <dbReference type="ARBA" id="ARBA00022989"/>
    </source>
</evidence>
<keyword evidence="4 9" id="KW-1133">Transmembrane helix</keyword>
<dbReference type="CDD" id="cd11386">
    <property type="entry name" value="MCP_signal"/>
    <property type="match status" value="1"/>
</dbReference>
<feature type="domain" description="Methyl-accepting transducer" evidence="10">
    <location>
        <begin position="306"/>
        <end position="542"/>
    </location>
</feature>
<evidence type="ECO:0000256" key="6">
    <source>
        <dbReference type="ARBA" id="ARBA00023224"/>
    </source>
</evidence>
<keyword evidence="2" id="KW-1003">Cell membrane</keyword>
<evidence type="ECO:0000259" key="11">
    <source>
        <dbReference type="PROSITE" id="PS50885"/>
    </source>
</evidence>
<keyword evidence="5 9" id="KW-0472">Membrane</keyword>
<evidence type="ECO:0000313" key="12">
    <source>
        <dbReference type="EMBL" id="SEJ79082.1"/>
    </source>
</evidence>
<evidence type="ECO:0000256" key="8">
    <source>
        <dbReference type="PROSITE-ProRule" id="PRU00284"/>
    </source>
</evidence>
<dbReference type="Gene3D" id="1.10.287.950">
    <property type="entry name" value="Methyl-accepting chemotaxis protein"/>
    <property type="match status" value="1"/>
</dbReference>
<keyword evidence="3 9" id="KW-0812">Transmembrane</keyword>
<dbReference type="EMBL" id="FNZK01000017">
    <property type="protein sequence ID" value="SEJ79082.1"/>
    <property type="molecule type" value="Genomic_DNA"/>
</dbReference>
<feature type="domain" description="HAMP" evidence="11">
    <location>
        <begin position="232"/>
        <end position="287"/>
    </location>
</feature>
<protein>
    <submittedName>
        <fullName evidence="12">Methyl-accepting chemotaxis sensory transducer with Cache sensor</fullName>
    </submittedName>
</protein>
<dbReference type="Pfam" id="PF17200">
    <property type="entry name" value="sCache_2"/>
    <property type="match status" value="1"/>
</dbReference>
<organism evidence="12 13">
    <name type="scientific">Propionispira arboris</name>
    <dbReference type="NCBI Taxonomy" id="84035"/>
    <lineage>
        <taxon>Bacteria</taxon>
        <taxon>Bacillati</taxon>
        <taxon>Bacillota</taxon>
        <taxon>Negativicutes</taxon>
        <taxon>Selenomonadales</taxon>
        <taxon>Selenomonadaceae</taxon>
        <taxon>Propionispira</taxon>
    </lineage>
</organism>
<keyword evidence="13" id="KW-1185">Reference proteome</keyword>
<dbReference type="SMART" id="SM01049">
    <property type="entry name" value="Cache_2"/>
    <property type="match status" value="1"/>
</dbReference>
<evidence type="ECO:0000256" key="5">
    <source>
        <dbReference type="ARBA" id="ARBA00023136"/>
    </source>
</evidence>
<name>A0A1H7BWJ2_9FIRM</name>
<dbReference type="GO" id="GO:0007165">
    <property type="term" value="P:signal transduction"/>
    <property type="evidence" value="ECO:0007669"/>
    <property type="project" value="UniProtKB-KW"/>
</dbReference>
<evidence type="ECO:0000259" key="10">
    <source>
        <dbReference type="PROSITE" id="PS50111"/>
    </source>
</evidence>
<dbReference type="PROSITE" id="PS50111">
    <property type="entry name" value="CHEMOTAXIS_TRANSDUC_2"/>
    <property type="match status" value="1"/>
</dbReference>
<dbReference type="PROSITE" id="PS50885">
    <property type="entry name" value="HAMP"/>
    <property type="match status" value="1"/>
</dbReference>
<sequence length="592" mass="64371">MLHSMKARFICIILGVTVMTTIILSGFFVYNMIQENQRQLADYKEELYATVERELKIETESAISLIKGVYKKQQTGLLTAEQAKKEAADLVREMRYDDTAGYFFVDTYDGTSVVLLGNKIEGQSRINSVTPDGKLFVKELLQNGRKETGGYTDVMFPKPNQTEVLPKRIYSAAFEPYQWVVSTGIYIDDINTKMAVKQAKADQMLKKSLLQVFVALVVLLGFFTAFAIYIGKKTAAPIKFVTDKMELLSTGDFSISVNTDLTHRQDEIGTMSRALQKLRTNIRDLMKQISESAEYVAASSEELTSSAEESSAVSGQVANSIVNVAGSCNEQFKSVEQANNRTQELSGRMQQFKCTIDESGSKIRLTSDAASRGSTDIVAAVQQMKMIESSVGASAEVIAGLGEESKKIGTIVDTIGNIASQTNLLALNAAIEAARAGEHGRGFSVVAEEVRKLAEQSQEAAGEIAKLIGNIQQEAQNAVNAMQKGQEQVQGGTKAVSNAGKTFNDIVEMVTKVAAESGTMGKIIIELSQGTEEIMSAVSKIDEMSKKVSSEAGTVSASTEEQSASMHEIADSSRELAEMAQNLQNAVKHFKI</sequence>
<dbReference type="InterPro" id="IPR003660">
    <property type="entry name" value="HAMP_dom"/>
</dbReference>
<dbReference type="CDD" id="cd06225">
    <property type="entry name" value="HAMP"/>
    <property type="match status" value="1"/>
</dbReference>
<gene>
    <name evidence="12" type="ORF">SAMN05660742_11736</name>
</gene>
<dbReference type="AlphaFoldDB" id="A0A1H7BWJ2"/>
<dbReference type="InterPro" id="IPR004089">
    <property type="entry name" value="MCPsignal_dom"/>
</dbReference>
<dbReference type="RefSeq" id="WP_091833579.1">
    <property type="nucleotide sequence ID" value="NZ_FNZK01000017.1"/>
</dbReference>
<comment type="subcellular location">
    <subcellularLocation>
        <location evidence="1">Cell membrane</location>
        <topology evidence="1">Multi-pass membrane protein</topology>
    </subcellularLocation>
</comment>
<dbReference type="SMART" id="SM00283">
    <property type="entry name" value="MA"/>
    <property type="match status" value="1"/>
</dbReference>
<reference evidence="12 13" key="1">
    <citation type="submission" date="2016-10" db="EMBL/GenBank/DDBJ databases">
        <authorList>
            <person name="de Groot N.N."/>
        </authorList>
    </citation>
    <scope>NUCLEOTIDE SEQUENCE [LARGE SCALE GENOMIC DNA]</scope>
    <source>
        <strain evidence="12 13">DSM 2179</strain>
    </source>
</reference>
<keyword evidence="6 8" id="KW-0807">Transducer</keyword>
<feature type="transmembrane region" description="Helical" evidence="9">
    <location>
        <begin position="6"/>
        <end position="30"/>
    </location>
</feature>
<evidence type="ECO:0000256" key="1">
    <source>
        <dbReference type="ARBA" id="ARBA00004651"/>
    </source>
</evidence>
<evidence type="ECO:0000256" key="3">
    <source>
        <dbReference type="ARBA" id="ARBA00022692"/>
    </source>
</evidence>
<dbReference type="SUPFAM" id="SSF58104">
    <property type="entry name" value="Methyl-accepting chemotaxis protein (MCP) signaling domain"/>
    <property type="match status" value="1"/>
</dbReference>
<dbReference type="InterPro" id="IPR033480">
    <property type="entry name" value="sCache_2"/>
</dbReference>
<evidence type="ECO:0000256" key="9">
    <source>
        <dbReference type="SAM" id="Phobius"/>
    </source>
</evidence>
<dbReference type="Pfam" id="PF00015">
    <property type="entry name" value="MCPsignal"/>
    <property type="match status" value="1"/>
</dbReference>
<comment type="similarity">
    <text evidence="7">Belongs to the methyl-accepting chemotaxis (MCP) protein family.</text>
</comment>
<dbReference type="GO" id="GO:0005886">
    <property type="term" value="C:plasma membrane"/>
    <property type="evidence" value="ECO:0007669"/>
    <property type="project" value="UniProtKB-SubCell"/>
</dbReference>
<dbReference type="PANTHER" id="PTHR32089:SF112">
    <property type="entry name" value="LYSOZYME-LIKE PROTEIN-RELATED"/>
    <property type="match status" value="1"/>
</dbReference>
<evidence type="ECO:0000256" key="2">
    <source>
        <dbReference type="ARBA" id="ARBA00022475"/>
    </source>
</evidence>
<evidence type="ECO:0000256" key="7">
    <source>
        <dbReference type="ARBA" id="ARBA00029447"/>
    </source>
</evidence>
<accession>A0A1H7BWJ2</accession>
<feature type="transmembrane region" description="Helical" evidence="9">
    <location>
        <begin position="209"/>
        <end position="230"/>
    </location>
</feature>
<evidence type="ECO:0000313" key="13">
    <source>
        <dbReference type="Proteomes" id="UP000199662"/>
    </source>
</evidence>
<dbReference type="Proteomes" id="UP000199662">
    <property type="component" value="Unassembled WGS sequence"/>
</dbReference>
<dbReference type="STRING" id="84035.SAMN05660742_11736"/>
<dbReference type="PANTHER" id="PTHR32089">
    <property type="entry name" value="METHYL-ACCEPTING CHEMOTAXIS PROTEIN MCPB"/>
    <property type="match status" value="1"/>
</dbReference>
<dbReference type="Gene3D" id="3.30.450.20">
    <property type="entry name" value="PAS domain"/>
    <property type="match status" value="1"/>
</dbReference>
<proteinExistence type="inferred from homology"/>